<dbReference type="InterPro" id="IPR015421">
    <property type="entry name" value="PyrdxlP-dep_Trfase_major"/>
</dbReference>
<dbReference type="Gene3D" id="1.10.10.10">
    <property type="entry name" value="Winged helix-like DNA-binding domain superfamily/Winged helix DNA-binding domain"/>
    <property type="match status" value="1"/>
</dbReference>
<dbReference type="InterPro" id="IPR036390">
    <property type="entry name" value="WH_DNA-bd_sf"/>
</dbReference>
<dbReference type="InterPro" id="IPR015424">
    <property type="entry name" value="PyrdxlP-dep_Trfase"/>
</dbReference>
<evidence type="ECO:0000259" key="6">
    <source>
        <dbReference type="PROSITE" id="PS50949"/>
    </source>
</evidence>
<evidence type="ECO:0000256" key="3">
    <source>
        <dbReference type="ARBA" id="ARBA00023015"/>
    </source>
</evidence>
<evidence type="ECO:0000313" key="7">
    <source>
        <dbReference type="EMBL" id="STV01247.1"/>
    </source>
</evidence>
<dbReference type="Gene3D" id="3.40.640.10">
    <property type="entry name" value="Type I PLP-dependent aspartate aminotransferase-like (Major domain)"/>
    <property type="match status" value="1"/>
</dbReference>
<protein>
    <submittedName>
        <fullName evidence="7">GntR family transcriptional regulator</fullName>
    </submittedName>
</protein>
<gene>
    <name evidence="7" type="primary">norG</name>
    <name evidence="7" type="ORF">NCTC9504_05057</name>
</gene>
<dbReference type="Pfam" id="PF00392">
    <property type="entry name" value="GntR"/>
    <property type="match status" value="1"/>
</dbReference>
<dbReference type="AlphaFoldDB" id="A0A378A7H3"/>
<dbReference type="PANTHER" id="PTHR46577:SF1">
    <property type="entry name" value="HTH-TYPE TRANSCRIPTIONAL REGULATORY PROTEIN GABR"/>
    <property type="match status" value="1"/>
</dbReference>
<keyword evidence="3" id="KW-0805">Transcription regulation</keyword>
<dbReference type="PRINTS" id="PR00035">
    <property type="entry name" value="HTHGNTR"/>
</dbReference>
<dbReference type="SUPFAM" id="SSF46785">
    <property type="entry name" value="Winged helix' DNA-binding domain"/>
    <property type="match status" value="1"/>
</dbReference>
<keyword evidence="2" id="KW-0663">Pyridoxal phosphate</keyword>
<name>A0A378A7H3_KLEPN</name>
<dbReference type="GO" id="GO:0030170">
    <property type="term" value="F:pyridoxal phosphate binding"/>
    <property type="evidence" value="ECO:0007669"/>
    <property type="project" value="InterPro"/>
</dbReference>
<dbReference type="Proteomes" id="UP000254020">
    <property type="component" value="Unassembled WGS sequence"/>
</dbReference>
<evidence type="ECO:0000256" key="4">
    <source>
        <dbReference type="ARBA" id="ARBA00023125"/>
    </source>
</evidence>
<evidence type="ECO:0000313" key="8">
    <source>
        <dbReference type="Proteomes" id="UP000254020"/>
    </source>
</evidence>
<feature type="domain" description="HTH gntR-type" evidence="6">
    <location>
        <begin position="25"/>
        <end position="93"/>
    </location>
</feature>
<dbReference type="CDD" id="cd07377">
    <property type="entry name" value="WHTH_GntR"/>
    <property type="match status" value="1"/>
</dbReference>
<dbReference type="Pfam" id="PF00155">
    <property type="entry name" value="Aminotran_1_2"/>
    <property type="match status" value="1"/>
</dbReference>
<reference evidence="7 8" key="1">
    <citation type="submission" date="2018-06" db="EMBL/GenBank/DDBJ databases">
        <authorList>
            <consortium name="Pathogen Informatics"/>
            <person name="Doyle S."/>
        </authorList>
    </citation>
    <scope>NUCLEOTIDE SEQUENCE [LARGE SCALE GENOMIC DNA]</scope>
    <source>
        <strain evidence="7 8">NCTC9504</strain>
    </source>
</reference>
<dbReference type="GO" id="GO:0003677">
    <property type="term" value="F:DNA binding"/>
    <property type="evidence" value="ECO:0007669"/>
    <property type="project" value="UniProtKB-KW"/>
</dbReference>
<dbReference type="EMBL" id="UGMA01000005">
    <property type="protein sequence ID" value="STV01247.1"/>
    <property type="molecule type" value="Genomic_DNA"/>
</dbReference>
<dbReference type="InterPro" id="IPR000524">
    <property type="entry name" value="Tscrpt_reg_HTH_GntR"/>
</dbReference>
<dbReference type="InterPro" id="IPR051446">
    <property type="entry name" value="HTH_trans_reg/aminotransferase"/>
</dbReference>
<dbReference type="PROSITE" id="PS50949">
    <property type="entry name" value="HTH_GNTR"/>
    <property type="match status" value="1"/>
</dbReference>
<dbReference type="GO" id="GO:0003700">
    <property type="term" value="F:DNA-binding transcription factor activity"/>
    <property type="evidence" value="ECO:0007669"/>
    <property type="project" value="InterPro"/>
</dbReference>
<sequence>MSARRFGTQSLVRLLGNWQETSSRTPLWRQLAEALRLLILDGRLTLQTRLPGERELAAALNVSRTTIASALGQLREEGFLYSRQGSGSRIVLPERPADLPLPAGISSTLNLSTAALSAGPEVHQAFQHAMTLLPPYLAQTGYDQQGLPVLREAIARRYSERGLPTRPDEVMVVNGALSAFALILRLFTGPGDRVVIDAPPIRWPSAPFRAPPAARRGCASAAGMGLRWTGGDYCADCAAAGVADAGFSQPHGRCMDAPTRQRVADIAARTRTTLVIDETMADLWYNAPPPPPLASFNPDAAVLTIGSAGKSFWGGLRIGWIRASARTIASLIQARDSLDLGTPLLEQLACSWLLENAATLLPPRRDMLKARRDMCETLMAEYFPRWRFSPPEGGLSFWVELPDMLATLFSARAESQGIHIGTGTRFGLEGAFDRYLRLPFTLPDEALRRAFSTLQPLWQSLAEQKENTRLRKII</sequence>
<proteinExistence type="inferred from homology"/>
<dbReference type="CDD" id="cd00609">
    <property type="entry name" value="AAT_like"/>
    <property type="match status" value="1"/>
</dbReference>
<dbReference type="InterPro" id="IPR004839">
    <property type="entry name" value="Aminotransferase_I/II_large"/>
</dbReference>
<dbReference type="SMART" id="SM00345">
    <property type="entry name" value="HTH_GNTR"/>
    <property type="match status" value="1"/>
</dbReference>
<organism evidence="7 8">
    <name type="scientific">Klebsiella pneumoniae subsp. pneumoniae</name>
    <dbReference type="NCBI Taxonomy" id="72407"/>
    <lineage>
        <taxon>Bacteria</taxon>
        <taxon>Pseudomonadati</taxon>
        <taxon>Pseudomonadota</taxon>
        <taxon>Gammaproteobacteria</taxon>
        <taxon>Enterobacterales</taxon>
        <taxon>Enterobacteriaceae</taxon>
        <taxon>Klebsiella/Raoultella group</taxon>
        <taxon>Klebsiella</taxon>
        <taxon>Klebsiella pneumoniae complex</taxon>
    </lineage>
</organism>
<accession>A0A378A7H3</accession>
<keyword evidence="4" id="KW-0238">DNA-binding</keyword>
<evidence type="ECO:0000256" key="2">
    <source>
        <dbReference type="ARBA" id="ARBA00022898"/>
    </source>
</evidence>
<evidence type="ECO:0000256" key="1">
    <source>
        <dbReference type="ARBA" id="ARBA00005384"/>
    </source>
</evidence>
<dbReference type="InterPro" id="IPR036388">
    <property type="entry name" value="WH-like_DNA-bd_sf"/>
</dbReference>
<comment type="similarity">
    <text evidence="1">In the C-terminal section; belongs to the class-I pyridoxal-phosphate-dependent aminotransferase family.</text>
</comment>
<dbReference type="SUPFAM" id="SSF53383">
    <property type="entry name" value="PLP-dependent transferases"/>
    <property type="match status" value="1"/>
</dbReference>
<dbReference type="PANTHER" id="PTHR46577">
    <property type="entry name" value="HTH-TYPE TRANSCRIPTIONAL REGULATORY PROTEIN GABR"/>
    <property type="match status" value="1"/>
</dbReference>
<keyword evidence="5" id="KW-0804">Transcription</keyword>
<evidence type="ECO:0000256" key="5">
    <source>
        <dbReference type="ARBA" id="ARBA00023163"/>
    </source>
</evidence>